<keyword evidence="1" id="KW-0547">Nucleotide-binding</keyword>
<dbReference type="EMBL" id="VSSQ01006382">
    <property type="protein sequence ID" value="MPM32510.1"/>
    <property type="molecule type" value="Genomic_DNA"/>
</dbReference>
<reference evidence="1" key="1">
    <citation type="submission" date="2019-08" db="EMBL/GenBank/DDBJ databases">
        <authorList>
            <person name="Kucharzyk K."/>
            <person name="Murdoch R.W."/>
            <person name="Higgins S."/>
            <person name="Loffler F."/>
        </authorList>
    </citation>
    <scope>NUCLEOTIDE SEQUENCE</scope>
</reference>
<evidence type="ECO:0000313" key="1">
    <source>
        <dbReference type="EMBL" id="MPM32510.1"/>
    </source>
</evidence>
<dbReference type="PANTHER" id="PTHR43394:SF1">
    <property type="entry name" value="ATP-BINDING CASSETTE SUB-FAMILY B MEMBER 10, MITOCHONDRIAL"/>
    <property type="match status" value="1"/>
</dbReference>
<dbReference type="Gene3D" id="3.40.50.300">
    <property type="entry name" value="P-loop containing nucleotide triphosphate hydrolases"/>
    <property type="match status" value="1"/>
</dbReference>
<name>A0A644YV71_9ZZZZ</name>
<protein>
    <submittedName>
        <fullName evidence="1">Putative ABC transporter ATP-binding protein</fullName>
    </submittedName>
</protein>
<sequence>MDYKTDAILRARLKKETGKATVIIVAQRVSTIMHADKIIVMNEGEVVGQGTHKELLRKCEIYYDIASSQMSKEELA</sequence>
<dbReference type="GO" id="GO:0005524">
    <property type="term" value="F:ATP binding"/>
    <property type="evidence" value="ECO:0007669"/>
    <property type="project" value="UniProtKB-KW"/>
</dbReference>
<proteinExistence type="predicted"/>
<gene>
    <name evidence="1" type="ORF">SDC9_79073</name>
</gene>
<comment type="caution">
    <text evidence="1">The sequence shown here is derived from an EMBL/GenBank/DDBJ whole genome shotgun (WGS) entry which is preliminary data.</text>
</comment>
<dbReference type="SUPFAM" id="SSF52540">
    <property type="entry name" value="P-loop containing nucleoside triphosphate hydrolases"/>
    <property type="match status" value="1"/>
</dbReference>
<dbReference type="AlphaFoldDB" id="A0A644YV71"/>
<dbReference type="InterPro" id="IPR039421">
    <property type="entry name" value="Type_1_exporter"/>
</dbReference>
<organism evidence="1">
    <name type="scientific">bioreactor metagenome</name>
    <dbReference type="NCBI Taxonomy" id="1076179"/>
    <lineage>
        <taxon>unclassified sequences</taxon>
        <taxon>metagenomes</taxon>
        <taxon>ecological metagenomes</taxon>
    </lineage>
</organism>
<accession>A0A644YV71</accession>
<keyword evidence="1" id="KW-0067">ATP-binding</keyword>
<dbReference type="PANTHER" id="PTHR43394">
    <property type="entry name" value="ATP-DEPENDENT PERMEASE MDL1, MITOCHONDRIAL"/>
    <property type="match status" value="1"/>
</dbReference>
<dbReference type="InterPro" id="IPR027417">
    <property type="entry name" value="P-loop_NTPase"/>
</dbReference>
<dbReference type="GO" id="GO:0015421">
    <property type="term" value="F:ABC-type oligopeptide transporter activity"/>
    <property type="evidence" value="ECO:0007669"/>
    <property type="project" value="TreeGrafter"/>
</dbReference>